<dbReference type="Proteomes" id="UP000479710">
    <property type="component" value="Unassembled WGS sequence"/>
</dbReference>
<dbReference type="AlphaFoldDB" id="A0A6G1CSE7"/>
<comment type="caution">
    <text evidence="1">The sequence shown here is derived from an EMBL/GenBank/DDBJ whole genome shotgun (WGS) entry which is preliminary data.</text>
</comment>
<dbReference type="EMBL" id="SPHZ02000008">
    <property type="protein sequence ID" value="KAF0903106.1"/>
    <property type="molecule type" value="Genomic_DNA"/>
</dbReference>
<name>A0A6G1CSE7_9ORYZ</name>
<organism evidence="1 2">
    <name type="scientific">Oryza meyeriana var. granulata</name>
    <dbReference type="NCBI Taxonomy" id="110450"/>
    <lineage>
        <taxon>Eukaryota</taxon>
        <taxon>Viridiplantae</taxon>
        <taxon>Streptophyta</taxon>
        <taxon>Embryophyta</taxon>
        <taxon>Tracheophyta</taxon>
        <taxon>Spermatophyta</taxon>
        <taxon>Magnoliopsida</taxon>
        <taxon>Liliopsida</taxon>
        <taxon>Poales</taxon>
        <taxon>Poaceae</taxon>
        <taxon>BOP clade</taxon>
        <taxon>Oryzoideae</taxon>
        <taxon>Oryzeae</taxon>
        <taxon>Oryzinae</taxon>
        <taxon>Oryza</taxon>
        <taxon>Oryza meyeriana</taxon>
    </lineage>
</organism>
<evidence type="ECO:0000313" key="1">
    <source>
        <dbReference type="EMBL" id="KAF0903106.1"/>
    </source>
</evidence>
<proteinExistence type="predicted"/>
<keyword evidence="2" id="KW-1185">Reference proteome</keyword>
<evidence type="ECO:0000313" key="2">
    <source>
        <dbReference type="Proteomes" id="UP000479710"/>
    </source>
</evidence>
<sequence length="67" mass="7074">MLAATSALDLGGWRQRQFMVVGKSDGEEPPTPRAVIDLLLSRAALVVATVFGAARGRVRGGWAAPVR</sequence>
<accession>A0A6G1CSE7</accession>
<reference evidence="1 2" key="1">
    <citation type="submission" date="2019-11" db="EMBL/GenBank/DDBJ databases">
        <title>Whole genome sequence of Oryza granulata.</title>
        <authorList>
            <person name="Li W."/>
        </authorList>
    </citation>
    <scope>NUCLEOTIDE SEQUENCE [LARGE SCALE GENOMIC DNA]</scope>
    <source>
        <strain evidence="2">cv. Menghai</strain>
        <tissue evidence="1">Leaf</tissue>
    </source>
</reference>
<gene>
    <name evidence="1" type="ORF">E2562_024582</name>
</gene>
<protein>
    <submittedName>
        <fullName evidence="1">Uncharacterized protein</fullName>
    </submittedName>
</protein>